<proteinExistence type="predicted"/>
<sequence length="270" mass="30902">MRGHLKKMHSLLDSPVQYRLILGDETVELNTLINTPLKLIHTKQIQCIHCKRSIKKTYNQGYCYPCFISLAECDMCIVKPHLCHYAAGTCRNATWGDEFCNQHHIVYLANSSHLKVGITRHSQIPTRWIDQGANQALPIFKSRSRHIAGLIEIAISQHISDKTHWQKMLKSDAETIDLIAYREQLVTLCQQELCHINETHGNDAFELLSNDTIVEIRYPIEQYPTKIKALDFDKSPEITGTLLGIKGQYLLLDSGVLNIRKYTGYEIELS</sequence>
<dbReference type="AlphaFoldDB" id="A0A0F3IKR2"/>
<name>A0A0F3IKR2_9GAMM</name>
<accession>A0A0F3IKR2</accession>
<dbReference type="Pfam" id="PF10977">
    <property type="entry name" value="DUF2797"/>
    <property type="match status" value="1"/>
</dbReference>
<keyword evidence="2" id="KW-1185">Reference proteome</keyword>
<organism evidence="1 2">
    <name type="scientific">Methylocucumis oryzae</name>
    <dbReference type="NCBI Taxonomy" id="1632867"/>
    <lineage>
        <taxon>Bacteria</taxon>
        <taxon>Pseudomonadati</taxon>
        <taxon>Pseudomonadota</taxon>
        <taxon>Gammaproteobacteria</taxon>
        <taxon>Methylococcales</taxon>
        <taxon>Methylococcaceae</taxon>
        <taxon>Methylocucumis</taxon>
    </lineage>
</organism>
<dbReference type="Proteomes" id="UP000033684">
    <property type="component" value="Unassembled WGS sequence"/>
</dbReference>
<reference evidence="1 2" key="2">
    <citation type="journal article" date="2016" name="Microb. Ecol.">
        <title>Genome Characteristics of a Novel Type I Methanotroph (Sn10-6) Isolated from a Flooded Indian Rice Field.</title>
        <authorList>
            <person name="Rahalkar M.C."/>
            <person name="Pandit P.S."/>
            <person name="Dhakephalkar P.K."/>
            <person name="Pore S."/>
            <person name="Arora P."/>
            <person name="Kapse N."/>
        </authorList>
    </citation>
    <scope>NUCLEOTIDE SEQUENCE [LARGE SCALE GENOMIC DNA]</scope>
    <source>
        <strain evidence="1 2">Sn10-6</strain>
    </source>
</reference>
<dbReference type="InterPro" id="IPR021246">
    <property type="entry name" value="DUF2797"/>
</dbReference>
<reference evidence="2" key="1">
    <citation type="submission" date="2015-03" db="EMBL/GenBank/DDBJ databases">
        <title>Draft genome sequence of a novel methanotroph (Sn10-6) isolated from flooded ricefield rhizosphere in India.</title>
        <authorList>
            <person name="Pandit P.S."/>
            <person name="Pore S.D."/>
            <person name="Arora P."/>
            <person name="Kapse N.G."/>
            <person name="Dhakephalkar P.K."/>
            <person name="Rahalkar M.C."/>
        </authorList>
    </citation>
    <scope>NUCLEOTIDE SEQUENCE [LARGE SCALE GENOMIC DNA]</scope>
    <source>
        <strain evidence="2">Sn10-6</strain>
    </source>
</reference>
<comment type="caution">
    <text evidence="1">The sequence shown here is derived from an EMBL/GenBank/DDBJ whole genome shotgun (WGS) entry which is preliminary data.</text>
</comment>
<dbReference type="EMBL" id="LAJX01000049">
    <property type="protein sequence ID" value="KJV07267.1"/>
    <property type="molecule type" value="Genomic_DNA"/>
</dbReference>
<evidence type="ECO:0000313" key="1">
    <source>
        <dbReference type="EMBL" id="KJV07267.1"/>
    </source>
</evidence>
<evidence type="ECO:0008006" key="3">
    <source>
        <dbReference type="Google" id="ProtNLM"/>
    </source>
</evidence>
<evidence type="ECO:0000313" key="2">
    <source>
        <dbReference type="Proteomes" id="UP000033684"/>
    </source>
</evidence>
<protein>
    <recommendedName>
        <fullName evidence="3">DUF2797 domain-containing protein</fullName>
    </recommendedName>
</protein>
<gene>
    <name evidence="1" type="ORF">VZ94_05850</name>
</gene>
<dbReference type="PATRIC" id="fig|1632867.3.peg.4547"/>
<dbReference type="OrthoDB" id="9775734at2"/>